<gene>
    <name evidence="5" type="ORF">OSO01_15330</name>
</gene>
<dbReference type="Proteomes" id="UP000321558">
    <property type="component" value="Unassembled WGS sequence"/>
</dbReference>
<dbReference type="InterPro" id="IPR004682">
    <property type="entry name" value="TRAP_DctP"/>
</dbReference>
<dbReference type="PANTHER" id="PTHR33376">
    <property type="match status" value="1"/>
</dbReference>
<dbReference type="GO" id="GO:0055085">
    <property type="term" value="P:transmembrane transport"/>
    <property type="evidence" value="ECO:0007669"/>
    <property type="project" value="InterPro"/>
</dbReference>
<keyword evidence="4" id="KW-0732">Signal</keyword>
<dbReference type="STRING" id="582851.GCA_900162665_03252"/>
<evidence type="ECO:0000256" key="3">
    <source>
        <dbReference type="ARBA" id="ARBA00022448"/>
    </source>
</evidence>
<dbReference type="PROSITE" id="PS51257">
    <property type="entry name" value="PROKAR_LIPOPROTEIN"/>
    <property type="match status" value="1"/>
</dbReference>
<dbReference type="AlphaFoldDB" id="A0A511ZH75"/>
<proteinExistence type="inferred from homology"/>
<dbReference type="OrthoDB" id="9776801at2"/>
<dbReference type="GO" id="GO:0030288">
    <property type="term" value="C:outer membrane-bounded periplasmic space"/>
    <property type="evidence" value="ECO:0007669"/>
    <property type="project" value="InterPro"/>
</dbReference>
<dbReference type="InterPro" id="IPR038404">
    <property type="entry name" value="TRAP_DctP_sf"/>
</dbReference>
<dbReference type="NCBIfam" id="NF037995">
    <property type="entry name" value="TRAP_S1"/>
    <property type="match status" value="1"/>
</dbReference>
<reference evidence="5 6" key="1">
    <citation type="submission" date="2019-07" db="EMBL/GenBank/DDBJ databases">
        <title>Whole genome shotgun sequence of Oceanobacillus sojae NBRC 105379.</title>
        <authorList>
            <person name="Hosoyama A."/>
            <person name="Uohara A."/>
            <person name="Ohji S."/>
            <person name="Ichikawa N."/>
        </authorList>
    </citation>
    <scope>NUCLEOTIDE SEQUENCE [LARGE SCALE GENOMIC DNA]</scope>
    <source>
        <strain evidence="5 6">NBRC 105379</strain>
    </source>
</reference>
<keyword evidence="6" id="KW-1185">Reference proteome</keyword>
<evidence type="ECO:0000256" key="2">
    <source>
        <dbReference type="ARBA" id="ARBA00009023"/>
    </source>
</evidence>
<comment type="subcellular location">
    <subcellularLocation>
        <location evidence="1">Cell envelope</location>
    </subcellularLocation>
</comment>
<dbReference type="PIRSF" id="PIRSF006470">
    <property type="entry name" value="DctB"/>
    <property type="match status" value="1"/>
</dbReference>
<sequence length="358" mass="40707">MRSLLRSIGLLAVLCIFSMLAGCIELTEPTIAEESGPSNESNSESEVTLRLGHVFAEDDPIHKSTVMLADLAKEYSDGELQIDVYSNSQLGEERELVEGVQMGMVDIGLSANAAVTNFIPSLVYWDFPYIVDSIEHMERIEDDESIMGSLQADFEDNNLVNLGIQYGGFRQITNSVRPIETLVDFKGINIRLLESEVMISTFENIPGTRTSNMAFSELYSGLQQGVVNAQENPLNSIYSMKFFEVQDYLSLTNHFFTTRYYLMNADRFDQLSDKQQEALVRATEESMEYHKEQLFAEESQILEILEEQGMEINEVSDEFVNEFREQMKEAVYPRFYNVVGNGDEAEGEELIEKIEELR</sequence>
<evidence type="ECO:0000313" key="6">
    <source>
        <dbReference type="Proteomes" id="UP000321558"/>
    </source>
</evidence>
<dbReference type="NCBIfam" id="TIGR00787">
    <property type="entry name" value="dctP"/>
    <property type="match status" value="1"/>
</dbReference>
<dbReference type="Pfam" id="PF03480">
    <property type="entry name" value="DctP"/>
    <property type="match status" value="1"/>
</dbReference>
<dbReference type="InterPro" id="IPR018389">
    <property type="entry name" value="DctP_fam"/>
</dbReference>
<keyword evidence="3" id="KW-0813">Transport</keyword>
<comment type="similarity">
    <text evidence="2">Belongs to the bacterial solute-binding protein 7 family.</text>
</comment>
<dbReference type="CDD" id="cd13603">
    <property type="entry name" value="PBP2_TRAP_Siap_TeaA_like"/>
    <property type="match status" value="1"/>
</dbReference>
<dbReference type="PANTHER" id="PTHR33376:SF4">
    <property type="entry name" value="SIALIC ACID-BINDING PERIPLASMIC PROTEIN SIAP"/>
    <property type="match status" value="1"/>
</dbReference>
<name>A0A511ZH75_9BACI</name>
<comment type="caution">
    <text evidence="5">The sequence shown here is derived from an EMBL/GenBank/DDBJ whole genome shotgun (WGS) entry which is preliminary data.</text>
</comment>
<evidence type="ECO:0000256" key="1">
    <source>
        <dbReference type="ARBA" id="ARBA00004196"/>
    </source>
</evidence>
<organism evidence="5 6">
    <name type="scientific">Oceanobacillus sojae</name>
    <dbReference type="NCBI Taxonomy" id="582851"/>
    <lineage>
        <taxon>Bacteria</taxon>
        <taxon>Bacillati</taxon>
        <taxon>Bacillota</taxon>
        <taxon>Bacilli</taxon>
        <taxon>Bacillales</taxon>
        <taxon>Bacillaceae</taxon>
        <taxon>Oceanobacillus</taxon>
    </lineage>
</organism>
<evidence type="ECO:0000256" key="4">
    <source>
        <dbReference type="ARBA" id="ARBA00022729"/>
    </source>
</evidence>
<dbReference type="Gene3D" id="3.40.190.170">
    <property type="entry name" value="Bacterial extracellular solute-binding protein, family 7"/>
    <property type="match status" value="1"/>
</dbReference>
<dbReference type="EMBL" id="BJYM01000005">
    <property type="protein sequence ID" value="GEN86794.1"/>
    <property type="molecule type" value="Genomic_DNA"/>
</dbReference>
<evidence type="ECO:0000313" key="5">
    <source>
        <dbReference type="EMBL" id="GEN86794.1"/>
    </source>
</evidence>
<protein>
    <submittedName>
        <fullName evidence="5">Transporter</fullName>
    </submittedName>
</protein>
<accession>A0A511ZH75</accession>
<dbReference type="RefSeq" id="WP_147209823.1">
    <property type="nucleotide sequence ID" value="NZ_BJYM01000005.1"/>
</dbReference>